<dbReference type="GO" id="GO:0006351">
    <property type="term" value="P:DNA-templated transcription"/>
    <property type="evidence" value="ECO:0007669"/>
    <property type="project" value="TreeGrafter"/>
</dbReference>
<protein>
    <submittedName>
        <fullName evidence="6">LysR family transcriptional regulator</fullName>
    </submittedName>
</protein>
<dbReference type="InterPro" id="IPR036390">
    <property type="entry name" value="WH_DNA-bd_sf"/>
</dbReference>
<keyword evidence="3" id="KW-0238">DNA-binding</keyword>
<dbReference type="Pfam" id="PF00126">
    <property type="entry name" value="HTH_1"/>
    <property type="match status" value="1"/>
</dbReference>
<keyword evidence="7" id="KW-1185">Reference proteome</keyword>
<dbReference type="EMBL" id="CP029550">
    <property type="protein sequence ID" value="AWN44673.1"/>
    <property type="molecule type" value="Genomic_DNA"/>
</dbReference>
<evidence type="ECO:0000313" key="7">
    <source>
        <dbReference type="Proteomes" id="UP000245926"/>
    </source>
</evidence>
<dbReference type="InterPro" id="IPR036388">
    <property type="entry name" value="WH-like_DNA-bd_sf"/>
</dbReference>
<dbReference type="PROSITE" id="PS50931">
    <property type="entry name" value="HTH_LYSR"/>
    <property type="match status" value="1"/>
</dbReference>
<dbReference type="Pfam" id="PF03466">
    <property type="entry name" value="LysR_substrate"/>
    <property type="match status" value="1"/>
</dbReference>
<dbReference type="KEGG" id="mets:DK389_19635"/>
<evidence type="ECO:0000313" key="6">
    <source>
        <dbReference type="EMBL" id="AWN44673.1"/>
    </source>
</evidence>
<evidence type="ECO:0000256" key="1">
    <source>
        <dbReference type="ARBA" id="ARBA00009437"/>
    </source>
</evidence>
<dbReference type="GO" id="GO:0003700">
    <property type="term" value="F:DNA-binding transcription factor activity"/>
    <property type="evidence" value="ECO:0007669"/>
    <property type="project" value="InterPro"/>
</dbReference>
<feature type="domain" description="HTH lysR-type" evidence="5">
    <location>
        <begin position="1"/>
        <end position="59"/>
    </location>
</feature>
<keyword evidence="4" id="KW-0804">Transcription</keyword>
<dbReference type="AlphaFoldDB" id="A0A2U8WEX8"/>
<name>A0A2U8WEX8_9HYPH</name>
<dbReference type="OrthoDB" id="9786526at2"/>
<dbReference type="Proteomes" id="UP000245926">
    <property type="component" value="Chromosome"/>
</dbReference>
<dbReference type="PANTHER" id="PTHR30537">
    <property type="entry name" value="HTH-TYPE TRANSCRIPTIONAL REGULATOR"/>
    <property type="match status" value="1"/>
</dbReference>
<reference evidence="7" key="1">
    <citation type="submission" date="2018-05" db="EMBL/GenBank/DDBJ databases">
        <title>Complete Genome Sequence of Methylobacterium sp. 17SD2-17.</title>
        <authorList>
            <person name="Srinivasan S."/>
        </authorList>
    </citation>
    <scope>NUCLEOTIDE SEQUENCE [LARGE SCALE GENOMIC DNA]</scope>
    <source>
        <strain evidence="7">17SD2-17</strain>
    </source>
</reference>
<gene>
    <name evidence="6" type="ORF">DK389_19635</name>
</gene>
<dbReference type="SUPFAM" id="SSF46785">
    <property type="entry name" value="Winged helix' DNA-binding domain"/>
    <property type="match status" value="1"/>
</dbReference>
<dbReference type="InterPro" id="IPR058163">
    <property type="entry name" value="LysR-type_TF_proteobact-type"/>
</dbReference>
<dbReference type="InterPro" id="IPR000847">
    <property type="entry name" value="LysR_HTH_N"/>
</dbReference>
<evidence type="ECO:0000256" key="4">
    <source>
        <dbReference type="ARBA" id="ARBA00023163"/>
    </source>
</evidence>
<dbReference type="PANTHER" id="PTHR30537:SF5">
    <property type="entry name" value="HTH-TYPE TRANSCRIPTIONAL ACTIVATOR TTDR-RELATED"/>
    <property type="match status" value="1"/>
</dbReference>
<sequence length="325" mass="35458">MDRLDAMRVFVAALDEGSLARAGRRLGRSPAAVTRAIAALESHVGAQLLHRTTRRLQLTEAGERYAAVCRRVLTDLEEADLSMAGDKAAPRGVLTVTAPVMFGTRVLRPIVGEFLRMHPAVQVRFLLLNRMTNFIDEGIDVALRIAPLQDSSLIAVRIGEVRRVLCASPKYLECRPKIESLSDLARHDCIGIEPTSPTDIWSFPPAVGGRIARTVRIKPRLMVNTDEAAVSAAIDGEGIVRMFSYKIQHEVAGGSLVVLLPESEPPPVPVHLVTSSERLALAKVRAFMDFAASRLRADFDRMTPHRSPDLLVVNQVTAAAVGRLA</sequence>
<proteinExistence type="inferred from homology"/>
<accession>A0A2U8WEX8</accession>
<comment type="similarity">
    <text evidence="1">Belongs to the LysR transcriptional regulatory family.</text>
</comment>
<dbReference type="GO" id="GO:0043565">
    <property type="term" value="F:sequence-specific DNA binding"/>
    <property type="evidence" value="ECO:0007669"/>
    <property type="project" value="TreeGrafter"/>
</dbReference>
<dbReference type="SUPFAM" id="SSF53850">
    <property type="entry name" value="Periplasmic binding protein-like II"/>
    <property type="match status" value="1"/>
</dbReference>
<dbReference type="Gene3D" id="1.10.10.10">
    <property type="entry name" value="Winged helix-like DNA-binding domain superfamily/Winged helix DNA-binding domain"/>
    <property type="match status" value="1"/>
</dbReference>
<dbReference type="InterPro" id="IPR005119">
    <property type="entry name" value="LysR_subst-bd"/>
</dbReference>
<dbReference type="FunFam" id="1.10.10.10:FF:000001">
    <property type="entry name" value="LysR family transcriptional regulator"/>
    <property type="match status" value="1"/>
</dbReference>
<dbReference type="Gene3D" id="3.40.190.290">
    <property type="match status" value="1"/>
</dbReference>
<evidence type="ECO:0000259" key="5">
    <source>
        <dbReference type="PROSITE" id="PS50931"/>
    </source>
</evidence>
<dbReference type="RefSeq" id="WP_109896616.1">
    <property type="nucleotide sequence ID" value="NZ_CP029550.1"/>
</dbReference>
<evidence type="ECO:0000256" key="3">
    <source>
        <dbReference type="ARBA" id="ARBA00023125"/>
    </source>
</evidence>
<keyword evidence="2" id="KW-0805">Transcription regulation</keyword>
<evidence type="ECO:0000256" key="2">
    <source>
        <dbReference type="ARBA" id="ARBA00023015"/>
    </source>
</evidence>
<organism evidence="6 7">
    <name type="scientific">Methylobacterium durans</name>
    <dbReference type="NCBI Taxonomy" id="2202825"/>
    <lineage>
        <taxon>Bacteria</taxon>
        <taxon>Pseudomonadati</taxon>
        <taxon>Pseudomonadota</taxon>
        <taxon>Alphaproteobacteria</taxon>
        <taxon>Hyphomicrobiales</taxon>
        <taxon>Methylobacteriaceae</taxon>
        <taxon>Methylobacterium</taxon>
    </lineage>
</organism>